<evidence type="ECO:0000259" key="3">
    <source>
        <dbReference type="Pfam" id="PF08797"/>
    </source>
</evidence>
<keyword evidence="1" id="KW-0479">Metal-binding</keyword>
<reference evidence="4" key="1">
    <citation type="submission" date="2021-04" db="EMBL/GenBank/DDBJ databases">
        <title>Biosynthetic gene clusters of Dactylosporangioum roseum.</title>
        <authorList>
            <person name="Hartkoorn R.C."/>
            <person name="Beaudoing E."/>
            <person name="Hot D."/>
            <person name="Moureu S."/>
        </authorList>
    </citation>
    <scope>NUCLEOTIDE SEQUENCE</scope>
    <source>
        <strain evidence="4">NRRL B-16295</strain>
    </source>
</reference>
<organism evidence="4 5">
    <name type="scientific">Dactylosporangium roseum</name>
    <dbReference type="NCBI Taxonomy" id="47989"/>
    <lineage>
        <taxon>Bacteria</taxon>
        <taxon>Bacillati</taxon>
        <taxon>Actinomycetota</taxon>
        <taxon>Actinomycetes</taxon>
        <taxon>Micromonosporales</taxon>
        <taxon>Micromonosporaceae</taxon>
        <taxon>Dactylosporangium</taxon>
    </lineage>
</organism>
<keyword evidence="5" id="KW-1185">Reference proteome</keyword>
<dbReference type="Gene3D" id="3.30.70.2330">
    <property type="match status" value="1"/>
</dbReference>
<accession>A0ABY5Z6D8</accession>
<evidence type="ECO:0000256" key="2">
    <source>
        <dbReference type="ARBA" id="ARBA00022801"/>
    </source>
</evidence>
<dbReference type="Proteomes" id="UP001058271">
    <property type="component" value="Chromosome"/>
</dbReference>
<dbReference type="RefSeq" id="WP_260726405.1">
    <property type="nucleotide sequence ID" value="NZ_BAAABS010000013.1"/>
</dbReference>
<dbReference type="InterPro" id="IPR014905">
    <property type="entry name" value="HIRAN"/>
</dbReference>
<name>A0ABY5Z6D8_9ACTN</name>
<dbReference type="Pfam" id="PF08797">
    <property type="entry name" value="HIRAN"/>
    <property type="match status" value="1"/>
</dbReference>
<evidence type="ECO:0000256" key="1">
    <source>
        <dbReference type="ARBA" id="ARBA00022723"/>
    </source>
</evidence>
<sequence length="277" mass="30052">MPAQLIPEPANRYDPNAVRVVCAGHTVGYLPREQAKRYSPVLAVLIGQGWTPQVGARVWGREDEDWEGRDRRFVGSVSLDLAEPHMIVPANMPPSELHALIPAGRTVQVKHMAHSAQLVSTRGESSIYVTLHELEEQRARSTRTLVEVRVNGVAAGTLSPATSNDLLPVLAHLGGMGMVAAARAVLRGNRIKADISLDVCKASSLTDAWLNSPPAAEGVRPTVQAEQSIEVAPTQQWRFVVPPGWPAPPAGWVPPAGWQPDPSWPPPPAGWQFWVMD</sequence>
<evidence type="ECO:0000313" key="4">
    <source>
        <dbReference type="EMBL" id="UWZ37057.1"/>
    </source>
</evidence>
<keyword evidence="2" id="KW-0378">Hydrolase</keyword>
<evidence type="ECO:0000313" key="5">
    <source>
        <dbReference type="Proteomes" id="UP001058271"/>
    </source>
</evidence>
<gene>
    <name evidence="4" type="ORF">Drose_01655</name>
</gene>
<proteinExistence type="predicted"/>
<feature type="domain" description="HIRAN" evidence="3">
    <location>
        <begin position="4"/>
        <end position="43"/>
    </location>
</feature>
<protein>
    <submittedName>
        <fullName evidence="4">HIRAN domain-containing protein</fullName>
    </submittedName>
</protein>
<dbReference type="EMBL" id="CP073721">
    <property type="protein sequence ID" value="UWZ37057.1"/>
    <property type="molecule type" value="Genomic_DNA"/>
</dbReference>